<dbReference type="Proteomes" id="UP000092124">
    <property type="component" value="Unassembled WGS sequence"/>
</dbReference>
<sequence length="141" mass="15892">MKLTPRDSVAAVMLYFEKLITNCIQKEEIHIVWRAAYSKTERRVLSGFCAKTAKSYKQAQCVAKRTMNVTFQNGTMDSCPINVYMLNGSPCTDGGYSYEKMMNSVDKLLAKTPEVHLRYATVKSTPKVTILVTLVSLEIHT</sequence>
<comment type="caution">
    <text evidence="1">The sequence shown here is derived from an EMBL/GenBank/DDBJ whole genome shotgun (WGS) entry which is preliminary data.</text>
</comment>
<gene>
    <name evidence="1" type="ORF">A6R68_19698</name>
</gene>
<reference evidence="1 2" key="1">
    <citation type="submission" date="2016-06" db="EMBL/GenBank/DDBJ databases">
        <title>The Draft Genome Sequence and Annotation of the Desert Woodrat Neotoma lepida.</title>
        <authorList>
            <person name="Campbell M."/>
            <person name="Oakeson K.F."/>
            <person name="Yandell M."/>
            <person name="Halpert J.R."/>
            <person name="Dearing D."/>
        </authorList>
    </citation>
    <scope>NUCLEOTIDE SEQUENCE [LARGE SCALE GENOMIC DNA]</scope>
    <source>
        <strain evidence="1">417</strain>
        <tissue evidence="1">Liver</tissue>
    </source>
</reference>
<protein>
    <submittedName>
        <fullName evidence="1">Uncharacterized protein</fullName>
    </submittedName>
</protein>
<keyword evidence="2" id="KW-1185">Reference proteome</keyword>
<organism evidence="1 2">
    <name type="scientific">Neotoma lepida</name>
    <name type="common">Desert woodrat</name>
    <dbReference type="NCBI Taxonomy" id="56216"/>
    <lineage>
        <taxon>Eukaryota</taxon>
        <taxon>Metazoa</taxon>
        <taxon>Chordata</taxon>
        <taxon>Craniata</taxon>
        <taxon>Vertebrata</taxon>
        <taxon>Euteleostomi</taxon>
        <taxon>Mammalia</taxon>
        <taxon>Eutheria</taxon>
        <taxon>Euarchontoglires</taxon>
        <taxon>Glires</taxon>
        <taxon>Rodentia</taxon>
        <taxon>Myomorpha</taxon>
        <taxon>Muroidea</taxon>
        <taxon>Cricetidae</taxon>
        <taxon>Neotominae</taxon>
        <taxon>Neotoma</taxon>
    </lineage>
</organism>
<accession>A0A1A6HI55</accession>
<proteinExistence type="predicted"/>
<dbReference type="EMBL" id="LZPO01027697">
    <property type="protein sequence ID" value="OBS77914.1"/>
    <property type="molecule type" value="Genomic_DNA"/>
</dbReference>
<evidence type="ECO:0000313" key="1">
    <source>
        <dbReference type="EMBL" id="OBS77914.1"/>
    </source>
</evidence>
<name>A0A1A6HI55_NEOLE</name>
<evidence type="ECO:0000313" key="2">
    <source>
        <dbReference type="Proteomes" id="UP000092124"/>
    </source>
</evidence>
<dbReference type="AlphaFoldDB" id="A0A1A6HI55"/>